<dbReference type="Pfam" id="PF01764">
    <property type="entry name" value="Lipase_3"/>
    <property type="match status" value="1"/>
</dbReference>
<dbReference type="CDD" id="cd00519">
    <property type="entry name" value="Lipase_3"/>
    <property type="match status" value="1"/>
</dbReference>
<dbReference type="KEGG" id="cpi:Cpin_7157"/>
<proteinExistence type="predicted"/>
<gene>
    <name evidence="2" type="ordered locus">Cpin_7157</name>
</gene>
<feature type="domain" description="Fungal lipase-type" evidence="1">
    <location>
        <begin position="77"/>
        <end position="220"/>
    </location>
</feature>
<dbReference type="SUPFAM" id="SSF53474">
    <property type="entry name" value="alpha/beta-Hydrolases"/>
    <property type="match status" value="1"/>
</dbReference>
<reference evidence="2 3" key="2">
    <citation type="journal article" date="2010" name="Stand. Genomic Sci.">
        <title>Complete genome sequence of Chitinophaga pinensis type strain (UQM 2034).</title>
        <authorList>
            <person name="Glavina Del Rio T."/>
            <person name="Abt B."/>
            <person name="Spring S."/>
            <person name="Lapidus A."/>
            <person name="Nolan M."/>
            <person name="Tice H."/>
            <person name="Copeland A."/>
            <person name="Cheng J.F."/>
            <person name="Chen F."/>
            <person name="Bruce D."/>
            <person name="Goodwin L."/>
            <person name="Pitluck S."/>
            <person name="Ivanova N."/>
            <person name="Mavromatis K."/>
            <person name="Mikhailova N."/>
            <person name="Pati A."/>
            <person name="Chen A."/>
            <person name="Palaniappan K."/>
            <person name="Land M."/>
            <person name="Hauser L."/>
            <person name="Chang Y.J."/>
            <person name="Jeffries C.D."/>
            <person name="Chain P."/>
            <person name="Saunders E."/>
            <person name="Detter J.C."/>
            <person name="Brettin T."/>
            <person name="Rohde M."/>
            <person name="Goker M."/>
            <person name="Bristow J."/>
            <person name="Eisen J.A."/>
            <person name="Markowitz V."/>
            <person name="Hugenholtz P."/>
            <person name="Kyrpides N.C."/>
            <person name="Klenk H.P."/>
            <person name="Lucas S."/>
        </authorList>
    </citation>
    <scope>NUCLEOTIDE SEQUENCE [LARGE SCALE GENOMIC DNA]</scope>
    <source>
        <strain evidence="3">ATCC 43595 / DSM 2588 / LMG 13176 / NBRC 15968 / NCIMB 11800 / UQM 2034</strain>
    </source>
</reference>
<sequence length="291" mass="32233">MVKSTQAIALKYAHFIDAAYQVKEQSPSQEQYPFFPPGYTLVYNLHRKDTGKGKAGLAYSGFLARSNFSPDAPTTYVLALRGSAEFLDWAERLDILPSPSPFGNNSGNVVSGFLDMYNGMTFSEPGQTKPKGLLKYIRYSIHYTNMQSEDDTQPMVCTGHGLGAAMATLFAVGDAYTLHPCRLYTFGSPCVGDAAFVSFHNSLITTSERYYNLPDLIPTLLDAFGYDHVHNGIPLDSLGDASLGWLPDCTHSLRTYMYMLGAANTVLSENCLISDIDDDVMIKKLSFRRRY</sequence>
<evidence type="ECO:0000313" key="3">
    <source>
        <dbReference type="Proteomes" id="UP000002215"/>
    </source>
</evidence>
<dbReference type="PANTHER" id="PTHR45856:SF24">
    <property type="entry name" value="FUNGAL LIPASE-LIKE DOMAIN-CONTAINING PROTEIN"/>
    <property type="match status" value="1"/>
</dbReference>
<dbReference type="GO" id="GO:0006629">
    <property type="term" value="P:lipid metabolic process"/>
    <property type="evidence" value="ECO:0007669"/>
    <property type="project" value="InterPro"/>
</dbReference>
<dbReference type="InterPro" id="IPR051218">
    <property type="entry name" value="Sec_MonoDiacylglyc_Lipase"/>
</dbReference>
<dbReference type="PANTHER" id="PTHR45856">
    <property type="entry name" value="ALPHA/BETA-HYDROLASES SUPERFAMILY PROTEIN"/>
    <property type="match status" value="1"/>
</dbReference>
<dbReference type="InterPro" id="IPR029058">
    <property type="entry name" value="AB_hydrolase_fold"/>
</dbReference>
<dbReference type="OrthoDB" id="5522031at2"/>
<dbReference type="Gene3D" id="3.40.50.1820">
    <property type="entry name" value="alpha/beta hydrolase"/>
    <property type="match status" value="1"/>
</dbReference>
<dbReference type="RefSeq" id="WP_012794721.1">
    <property type="nucleotide sequence ID" value="NC_013132.1"/>
</dbReference>
<evidence type="ECO:0000313" key="2">
    <source>
        <dbReference type="EMBL" id="ACU64558.1"/>
    </source>
</evidence>
<name>A0A979GCK4_CHIPD</name>
<organism evidence="2 3">
    <name type="scientific">Chitinophaga pinensis (strain ATCC 43595 / DSM 2588 / LMG 13176 / NBRC 15968 / NCIMB 11800 / UQM 2034)</name>
    <dbReference type="NCBI Taxonomy" id="485918"/>
    <lineage>
        <taxon>Bacteria</taxon>
        <taxon>Pseudomonadati</taxon>
        <taxon>Bacteroidota</taxon>
        <taxon>Chitinophagia</taxon>
        <taxon>Chitinophagales</taxon>
        <taxon>Chitinophagaceae</taxon>
        <taxon>Chitinophaga</taxon>
    </lineage>
</organism>
<protein>
    <submittedName>
        <fullName evidence="2">Lipase class 3</fullName>
    </submittedName>
</protein>
<evidence type="ECO:0000259" key="1">
    <source>
        <dbReference type="Pfam" id="PF01764"/>
    </source>
</evidence>
<reference evidence="3" key="1">
    <citation type="submission" date="2009-08" db="EMBL/GenBank/DDBJ databases">
        <title>The complete genome of Chitinophaga pinensis DSM 2588.</title>
        <authorList>
            <consortium name="US DOE Joint Genome Institute (JGI-PGF)"/>
            <person name="Lucas S."/>
            <person name="Copeland A."/>
            <person name="Lapidus A."/>
            <person name="Glavina del Rio T."/>
            <person name="Dalin E."/>
            <person name="Tice H."/>
            <person name="Bruce D."/>
            <person name="Goodwin L."/>
            <person name="Pitluck S."/>
            <person name="Kyrpides N."/>
            <person name="Mavromatis K."/>
            <person name="Ivanova N."/>
            <person name="Mikhailova N."/>
            <person name="Sims D."/>
            <person name="Meinche L."/>
            <person name="Brettin T."/>
            <person name="Detter J.C."/>
            <person name="Han C."/>
            <person name="Larimer F."/>
            <person name="Land M."/>
            <person name="Hauser L."/>
            <person name="Markowitz V."/>
            <person name="Cheng J.-F."/>
            <person name="Hugenholtz P."/>
            <person name="Woyke T."/>
            <person name="Wu D."/>
            <person name="Spring S."/>
            <person name="Klenk H.-P."/>
            <person name="Eisen J.A."/>
        </authorList>
    </citation>
    <scope>NUCLEOTIDE SEQUENCE [LARGE SCALE GENOMIC DNA]</scope>
    <source>
        <strain evidence="3">ATCC 43595 / DSM 2588 / LMG 13176 / NBRC 15968 / NCIMB 11800 / UQM 2034</strain>
    </source>
</reference>
<dbReference type="AlphaFoldDB" id="A0A979GCK4"/>
<dbReference type="EMBL" id="CP001699">
    <property type="protein sequence ID" value="ACU64558.1"/>
    <property type="molecule type" value="Genomic_DNA"/>
</dbReference>
<accession>A0A979GCK4</accession>
<dbReference type="InterPro" id="IPR002921">
    <property type="entry name" value="Fungal_lipase-type"/>
</dbReference>
<dbReference type="Proteomes" id="UP000002215">
    <property type="component" value="Chromosome"/>
</dbReference>